<dbReference type="Proteomes" id="UP000239649">
    <property type="component" value="Unassembled WGS sequence"/>
</dbReference>
<protein>
    <submittedName>
        <fullName evidence="1">Uncharacterized protein</fullName>
    </submittedName>
</protein>
<keyword evidence="2" id="KW-1185">Reference proteome</keyword>
<evidence type="ECO:0000313" key="1">
    <source>
        <dbReference type="EMBL" id="PSC70660.1"/>
    </source>
</evidence>
<reference evidence="1 2" key="1">
    <citation type="journal article" date="2018" name="Plant J.">
        <title>Genome sequences of Chlorella sorokiniana UTEX 1602 and Micractinium conductrix SAG 241.80: implications to maltose excretion by a green alga.</title>
        <authorList>
            <person name="Arriola M.B."/>
            <person name="Velmurugan N."/>
            <person name="Zhang Y."/>
            <person name="Plunkett M.H."/>
            <person name="Hondzo H."/>
            <person name="Barney B.M."/>
        </authorList>
    </citation>
    <scope>NUCLEOTIDE SEQUENCE [LARGE SCALE GENOMIC DNA]</scope>
    <source>
        <strain evidence="1 2">SAG 241.80</strain>
    </source>
</reference>
<proteinExistence type="predicted"/>
<comment type="caution">
    <text evidence="1">The sequence shown here is derived from an EMBL/GenBank/DDBJ whole genome shotgun (WGS) entry which is preliminary data.</text>
</comment>
<dbReference type="EMBL" id="LHPF02000018">
    <property type="protein sequence ID" value="PSC70660.1"/>
    <property type="molecule type" value="Genomic_DNA"/>
</dbReference>
<sequence length="85" mass="8921">MQRVVAAAGAAEAAAGTLAQLLHGLAALQHQQHSPCAVPSSAADAQQAKRWRATVARRVARLLAEDTPPEEARRLAEARSFLASV</sequence>
<evidence type="ECO:0000313" key="2">
    <source>
        <dbReference type="Proteomes" id="UP000239649"/>
    </source>
</evidence>
<gene>
    <name evidence="1" type="ORF">C2E20_5845</name>
</gene>
<organism evidence="1 2">
    <name type="scientific">Micractinium conductrix</name>
    <dbReference type="NCBI Taxonomy" id="554055"/>
    <lineage>
        <taxon>Eukaryota</taxon>
        <taxon>Viridiplantae</taxon>
        <taxon>Chlorophyta</taxon>
        <taxon>core chlorophytes</taxon>
        <taxon>Trebouxiophyceae</taxon>
        <taxon>Chlorellales</taxon>
        <taxon>Chlorellaceae</taxon>
        <taxon>Chlorella clade</taxon>
        <taxon>Micractinium</taxon>
    </lineage>
</organism>
<dbReference type="AlphaFoldDB" id="A0A2P6V993"/>
<accession>A0A2P6V993</accession>
<name>A0A2P6V993_9CHLO</name>